<sequence length="118" mass="13679">MSRYFKIIIPIFILLVAMCIGVVWYVHYKLITNFLDKKSVIFSVLPIEYTFDDYEIIKNTPFDISFKINGLKAGPLNNLNPKIVDNFGEMWMIGYQTNYSNLQVSSNVSAKIRASRQE</sequence>
<keyword evidence="3" id="KW-1185">Reference proteome</keyword>
<keyword evidence="1" id="KW-0472">Membrane</keyword>
<organism evidence="2 3">
    <name type="scientific">Candidatus Aquarickettsia rohweri</name>
    <dbReference type="NCBI Taxonomy" id="2602574"/>
    <lineage>
        <taxon>Bacteria</taxon>
        <taxon>Pseudomonadati</taxon>
        <taxon>Pseudomonadota</taxon>
        <taxon>Alphaproteobacteria</taxon>
        <taxon>Rickettsiales</taxon>
        <taxon>Candidatus Midichloriaceae</taxon>
        <taxon>Candidatus Aquarickettsia</taxon>
    </lineage>
</organism>
<dbReference type="AlphaFoldDB" id="A0A3S0FLN2"/>
<evidence type="ECO:0000256" key="1">
    <source>
        <dbReference type="SAM" id="Phobius"/>
    </source>
</evidence>
<protein>
    <submittedName>
        <fullName evidence="2">Uncharacterized protein</fullName>
    </submittedName>
</protein>
<reference evidence="3" key="1">
    <citation type="submission" date="2018-11" db="EMBL/GenBank/DDBJ databases">
        <title>Phylogenetic, genomic, and biogeographic characterization of a novel and ubiquitous marine invertebrate-associated Rickettsiales parasite, Candidatus Marinoinvertebrata rohwerii, gen. nov., sp. nov.</title>
        <authorList>
            <person name="Klinges J.G."/>
            <person name="Rosales S.M."/>
            <person name="Mcminds R."/>
            <person name="Shaver E.C."/>
            <person name="Shantz A."/>
            <person name="Peters E.C."/>
            <person name="Burkepile D.E."/>
            <person name="Silliman B.R."/>
            <person name="Vega Thurber R.L."/>
        </authorList>
    </citation>
    <scope>NUCLEOTIDE SEQUENCE [LARGE SCALE GENOMIC DNA]</scope>
    <source>
        <strain evidence="3">a_cerv_44</strain>
    </source>
</reference>
<keyword evidence="1" id="KW-1133">Transmembrane helix</keyword>
<name>A0A3S0FLN2_9RICK</name>
<evidence type="ECO:0000313" key="3">
    <source>
        <dbReference type="Proteomes" id="UP000279470"/>
    </source>
</evidence>
<dbReference type="EMBL" id="RXFM01000069">
    <property type="protein sequence ID" value="RST64008.1"/>
    <property type="molecule type" value="Genomic_DNA"/>
</dbReference>
<comment type="caution">
    <text evidence="2">The sequence shown here is derived from an EMBL/GenBank/DDBJ whole genome shotgun (WGS) entry which is preliminary data.</text>
</comment>
<feature type="transmembrane region" description="Helical" evidence="1">
    <location>
        <begin position="7"/>
        <end position="28"/>
    </location>
</feature>
<gene>
    <name evidence="2" type="ORF">EIC27_04960</name>
</gene>
<dbReference type="RefSeq" id="WP_126045008.1">
    <property type="nucleotide sequence ID" value="NZ_RXFM01000069.1"/>
</dbReference>
<evidence type="ECO:0000313" key="2">
    <source>
        <dbReference type="EMBL" id="RST64008.1"/>
    </source>
</evidence>
<accession>A0A3S0FLN2</accession>
<proteinExistence type="predicted"/>
<keyword evidence="1" id="KW-0812">Transmembrane</keyword>
<dbReference type="Proteomes" id="UP000279470">
    <property type="component" value="Unassembled WGS sequence"/>
</dbReference>